<protein>
    <submittedName>
        <fullName evidence="2">DUF1294 domain-containing protein</fullName>
    </submittedName>
</protein>
<keyword evidence="3" id="KW-1185">Reference proteome</keyword>
<keyword evidence="1" id="KW-0812">Transmembrane</keyword>
<dbReference type="Pfam" id="PF06961">
    <property type="entry name" value="DUF1294"/>
    <property type="match status" value="1"/>
</dbReference>
<gene>
    <name evidence="2" type="ORF">FGU65_05050</name>
</gene>
<keyword evidence="1" id="KW-1133">Transmembrane helix</keyword>
<dbReference type="InterPro" id="IPR010718">
    <property type="entry name" value="DUF1294"/>
</dbReference>
<accession>A0ABT8M8J9</accession>
<sequence length="92" mass="10449">MTAAYLPFFLIIYALLNAGAYLLFARDKRKAEGNAWRTPETTLLLSALFGPFGAYAAMRRFRHKTRKTKFVLVPVFAVMHTAVILWILVSLV</sequence>
<dbReference type="RefSeq" id="WP_301663360.1">
    <property type="nucleotide sequence ID" value="NZ_VCYH01000003.1"/>
</dbReference>
<dbReference type="Proteomes" id="UP001168338">
    <property type="component" value="Unassembled WGS sequence"/>
</dbReference>
<dbReference type="PIRSF" id="PIRSF002599">
    <property type="entry name" value="Cold_shock_A"/>
    <property type="match status" value="1"/>
</dbReference>
<evidence type="ECO:0000313" key="3">
    <source>
        <dbReference type="Proteomes" id="UP001168338"/>
    </source>
</evidence>
<dbReference type="InterPro" id="IPR012156">
    <property type="entry name" value="Cold_shock_CspA"/>
</dbReference>
<reference evidence="2" key="1">
    <citation type="submission" date="2019-05" db="EMBL/GenBank/DDBJ databases">
        <title>Methanoculleus sp. FWC-SCC1, a methanogenic archaeon isolated from deep marine cold seep.</title>
        <authorList>
            <person name="Chen Y.-W."/>
            <person name="Chen S.-C."/>
            <person name="Teng N.-H."/>
            <person name="Lai M.-C."/>
        </authorList>
    </citation>
    <scope>NUCLEOTIDE SEQUENCE</scope>
    <source>
        <strain evidence="2">FWC-SCC1</strain>
    </source>
</reference>
<evidence type="ECO:0000313" key="2">
    <source>
        <dbReference type="EMBL" id="MDN7024263.1"/>
    </source>
</evidence>
<feature type="transmembrane region" description="Helical" evidence="1">
    <location>
        <begin position="41"/>
        <end position="58"/>
    </location>
</feature>
<evidence type="ECO:0000256" key="1">
    <source>
        <dbReference type="SAM" id="Phobius"/>
    </source>
</evidence>
<comment type="caution">
    <text evidence="2">The sequence shown here is derived from an EMBL/GenBank/DDBJ whole genome shotgun (WGS) entry which is preliminary data.</text>
</comment>
<name>A0ABT8M8J9_9EURY</name>
<dbReference type="EMBL" id="VCYH01000003">
    <property type="protein sequence ID" value="MDN7024263.1"/>
    <property type="molecule type" value="Genomic_DNA"/>
</dbReference>
<organism evidence="2 3">
    <name type="scientific">Methanoculleus frigidifontis</name>
    <dbReference type="NCBI Taxonomy" id="2584085"/>
    <lineage>
        <taxon>Archaea</taxon>
        <taxon>Methanobacteriati</taxon>
        <taxon>Methanobacteriota</taxon>
        <taxon>Stenosarchaea group</taxon>
        <taxon>Methanomicrobia</taxon>
        <taxon>Methanomicrobiales</taxon>
        <taxon>Methanomicrobiaceae</taxon>
        <taxon>Methanoculleus</taxon>
    </lineage>
</organism>
<feature type="transmembrane region" description="Helical" evidence="1">
    <location>
        <begin position="70"/>
        <end position="89"/>
    </location>
</feature>
<proteinExistence type="predicted"/>
<keyword evidence="1" id="KW-0472">Membrane</keyword>